<organism evidence="3 4">
    <name type="scientific">Streptomyces tricolor</name>
    <dbReference type="NCBI Taxonomy" id="68277"/>
    <lineage>
        <taxon>Bacteria</taxon>
        <taxon>Bacillati</taxon>
        <taxon>Actinomycetota</taxon>
        <taxon>Actinomycetes</taxon>
        <taxon>Kitasatosporales</taxon>
        <taxon>Streptomycetaceae</taxon>
        <taxon>Streptomyces</taxon>
        <taxon>Streptomyces violaceoruber group</taxon>
    </lineage>
</organism>
<protein>
    <recommendedName>
        <fullName evidence="5">Large membrane protein</fullName>
    </recommendedName>
</protein>
<reference evidence="3 4" key="1">
    <citation type="submission" date="2022-01" db="EMBL/GenBank/DDBJ databases">
        <title>Draft Genome Sequences of Seven Type Strains of the Genus Streptomyces.</title>
        <authorList>
            <person name="Aziz S."/>
            <person name="Coretto E."/>
            <person name="Chronakova A."/>
            <person name="Sproer C."/>
            <person name="Huber K."/>
            <person name="Nouioui I."/>
            <person name="Gross H."/>
        </authorList>
    </citation>
    <scope>NUCLEOTIDE SEQUENCE [LARGE SCALE GENOMIC DNA]</scope>
    <source>
        <strain evidence="3 4">DSM 41685</strain>
    </source>
</reference>
<dbReference type="EMBL" id="JAKKZF010000119">
    <property type="protein sequence ID" value="MCG0066708.1"/>
    <property type="molecule type" value="Genomic_DNA"/>
</dbReference>
<evidence type="ECO:0000256" key="1">
    <source>
        <dbReference type="SAM" id="MobiDB-lite"/>
    </source>
</evidence>
<dbReference type="RefSeq" id="WP_086702690.1">
    <property type="nucleotide sequence ID" value="NZ_JAKKZF010000119.1"/>
</dbReference>
<feature type="region of interest" description="Disordered" evidence="1">
    <location>
        <begin position="1"/>
        <end position="46"/>
    </location>
</feature>
<keyword evidence="2" id="KW-0472">Membrane</keyword>
<keyword evidence="4" id="KW-1185">Reference proteome</keyword>
<proteinExistence type="predicted"/>
<feature type="region of interest" description="Disordered" evidence="1">
    <location>
        <begin position="79"/>
        <end position="135"/>
    </location>
</feature>
<sequence>MNTDRPERAPEGARDSALTRLRRGTRPARTDSQPTTDPGRTSGRRPTALVIAVATAAVLVVGGGGAYLAAGNGTDGRTDAAAAPGADGTPPPLTLDGWADGGSRTGVAPGEPDPNGTRYVARGELPEGPGSAPVYEPRAEVGREQVVRLAKALGFEAAPVAEGRVWRVGGQDGSGPSLKVNRDAPGSWSFDRYAPGTDNCRKVTVCAQDPGAPAGDPVSAADARKAAAPVLKAAGLGDAKTDASRLMGARRVVDADPVVGGLPTYGWTTGLTVDRNGELVGGHGLLSAPVKGDTYPVLGAQKTLELLNGTAGGGGHREGIGGCAGPVPLKDRLEQPCGASTGAPKKPSADGARSTVVIDKAVFGLAAHSVGGRQTLVPSWLFQVRGTAAGEAFTVTYPAVDPAYLTSASASAPAPSSSAPQPSGAPGKSRSVEVTGYTADGRTLNLAFYGGVCADYTTSARESGGRVTVTVTERPWPGRVCVLIAKEYVKTVTLDAPLAGRTVVGADGKEIPKAKPGSLRPDASAQPR</sequence>
<evidence type="ECO:0000313" key="3">
    <source>
        <dbReference type="EMBL" id="MCG0066708.1"/>
    </source>
</evidence>
<feature type="compositionally biased region" description="Basic and acidic residues" evidence="1">
    <location>
        <begin position="1"/>
        <end position="14"/>
    </location>
</feature>
<evidence type="ECO:0000313" key="4">
    <source>
        <dbReference type="Proteomes" id="UP001299012"/>
    </source>
</evidence>
<feature type="compositionally biased region" description="Low complexity" evidence="1">
    <location>
        <begin position="408"/>
        <end position="426"/>
    </location>
</feature>
<name>A0ABS9JMC0_9ACTN</name>
<gene>
    <name evidence="3" type="ORF">L0F81_26145</name>
</gene>
<evidence type="ECO:0000256" key="2">
    <source>
        <dbReference type="SAM" id="Phobius"/>
    </source>
</evidence>
<feature type="compositionally biased region" description="Polar residues" evidence="1">
    <location>
        <begin position="30"/>
        <end position="39"/>
    </location>
</feature>
<feature type="transmembrane region" description="Helical" evidence="2">
    <location>
        <begin position="48"/>
        <end position="70"/>
    </location>
</feature>
<feature type="region of interest" description="Disordered" evidence="1">
    <location>
        <begin position="507"/>
        <end position="528"/>
    </location>
</feature>
<feature type="compositionally biased region" description="Low complexity" evidence="1">
    <location>
        <begin position="79"/>
        <end position="88"/>
    </location>
</feature>
<feature type="region of interest" description="Disordered" evidence="1">
    <location>
        <begin position="408"/>
        <end position="432"/>
    </location>
</feature>
<dbReference type="Proteomes" id="UP001299012">
    <property type="component" value="Unassembled WGS sequence"/>
</dbReference>
<evidence type="ECO:0008006" key="5">
    <source>
        <dbReference type="Google" id="ProtNLM"/>
    </source>
</evidence>
<accession>A0ABS9JMC0</accession>
<keyword evidence="2" id="KW-0812">Transmembrane</keyword>
<keyword evidence="2" id="KW-1133">Transmembrane helix</keyword>
<comment type="caution">
    <text evidence="3">The sequence shown here is derived from an EMBL/GenBank/DDBJ whole genome shotgun (WGS) entry which is preliminary data.</text>
</comment>